<evidence type="ECO:0000313" key="1">
    <source>
        <dbReference type="EMBL" id="VEJ50763.1"/>
    </source>
</evidence>
<dbReference type="AlphaFoldDB" id="A0A3S4Z3N5"/>
<name>A0A3S4Z3N5_9NEIS</name>
<organism evidence="1 2">
    <name type="scientific">Neisseria weaveri</name>
    <dbReference type="NCBI Taxonomy" id="28091"/>
    <lineage>
        <taxon>Bacteria</taxon>
        <taxon>Pseudomonadati</taxon>
        <taxon>Pseudomonadota</taxon>
        <taxon>Betaproteobacteria</taxon>
        <taxon>Neisseriales</taxon>
        <taxon>Neisseriaceae</taxon>
        <taxon>Neisseria</taxon>
    </lineage>
</organism>
<sequence>MKNQTSVSQHSPASETLAVFRDSDTPQCLSNHDGFLLNEAAYLQIERVIDMLAAISTFSRGQDKREEQLFNTLSFSSELLEQAIKPRPQSA</sequence>
<reference evidence="1 2" key="1">
    <citation type="submission" date="2018-12" db="EMBL/GenBank/DDBJ databases">
        <authorList>
            <consortium name="Pathogen Informatics"/>
        </authorList>
    </citation>
    <scope>NUCLEOTIDE SEQUENCE [LARGE SCALE GENOMIC DNA]</scope>
    <source>
        <strain evidence="1 2">NCTC12742</strain>
    </source>
</reference>
<accession>A0A3S4Z3N5</accession>
<dbReference type="STRING" id="28091.SAMEA3174300_01486"/>
<dbReference type="OrthoDB" id="9916161at2"/>
<evidence type="ECO:0000313" key="2">
    <source>
        <dbReference type="Proteomes" id="UP000272771"/>
    </source>
</evidence>
<protein>
    <submittedName>
        <fullName evidence="1">Uncharacterized protein</fullName>
    </submittedName>
</protein>
<dbReference type="RefSeq" id="WP_004283759.1">
    <property type="nucleotide sequence ID" value="NZ_CAUJRG010000017.1"/>
</dbReference>
<gene>
    <name evidence="1" type="ORF">NCTC12742_00861</name>
</gene>
<dbReference type="Proteomes" id="UP000272771">
    <property type="component" value="Chromosome"/>
</dbReference>
<keyword evidence="2" id="KW-1185">Reference proteome</keyword>
<proteinExistence type="predicted"/>
<dbReference type="EMBL" id="LR134533">
    <property type="protein sequence ID" value="VEJ50763.1"/>
    <property type="molecule type" value="Genomic_DNA"/>
</dbReference>